<comment type="function">
    <text evidence="7">Involved in cellular auxin homeostasis by regulating auxin metabolism. Regulates intracellular auxin accumulation at the endoplasmic reticulum and thus auxin availability for nuclear auxin signaling.</text>
</comment>
<keyword evidence="6 9" id="KW-0472">Membrane</keyword>
<dbReference type="EMBL" id="BRXW01000027">
    <property type="protein sequence ID" value="GMI00856.1"/>
    <property type="molecule type" value="Genomic_DNA"/>
</dbReference>
<feature type="transmembrane region" description="Helical" evidence="9">
    <location>
        <begin position="141"/>
        <end position="162"/>
    </location>
</feature>
<feature type="transmembrane region" description="Helical" evidence="9">
    <location>
        <begin position="376"/>
        <end position="398"/>
    </location>
</feature>
<organism evidence="10 11">
    <name type="scientific">Triparma laevis f. longispina</name>
    <dbReference type="NCBI Taxonomy" id="1714387"/>
    <lineage>
        <taxon>Eukaryota</taxon>
        <taxon>Sar</taxon>
        <taxon>Stramenopiles</taxon>
        <taxon>Ochrophyta</taxon>
        <taxon>Bolidophyceae</taxon>
        <taxon>Parmales</taxon>
        <taxon>Triparmaceae</taxon>
        <taxon>Triparma</taxon>
    </lineage>
</organism>
<dbReference type="Proteomes" id="UP001165122">
    <property type="component" value="Unassembled WGS sequence"/>
</dbReference>
<dbReference type="InterPro" id="IPR045033">
    <property type="entry name" value="PILS1/3/4/5/7"/>
</dbReference>
<keyword evidence="5 9" id="KW-1133">Transmembrane helix</keyword>
<feature type="transmembrane region" description="Helical" evidence="9">
    <location>
        <begin position="338"/>
        <end position="356"/>
    </location>
</feature>
<dbReference type="AlphaFoldDB" id="A0A9W7CA54"/>
<feature type="transmembrane region" description="Helical" evidence="9">
    <location>
        <begin position="304"/>
        <end position="326"/>
    </location>
</feature>
<evidence type="ECO:0000256" key="5">
    <source>
        <dbReference type="ARBA" id="ARBA00022989"/>
    </source>
</evidence>
<dbReference type="InterPro" id="IPR004776">
    <property type="entry name" value="Mem_transp_PIN-like"/>
</dbReference>
<evidence type="ECO:0008006" key="12">
    <source>
        <dbReference type="Google" id="ProtNLM"/>
    </source>
</evidence>
<feature type="transmembrane region" description="Helical" evidence="9">
    <location>
        <begin position="199"/>
        <end position="219"/>
    </location>
</feature>
<dbReference type="PANTHER" id="PTHR31651">
    <property type="match status" value="1"/>
</dbReference>
<evidence type="ECO:0000313" key="11">
    <source>
        <dbReference type="Proteomes" id="UP001165122"/>
    </source>
</evidence>
<proteinExistence type="inferred from homology"/>
<feature type="transmembrane region" description="Helical" evidence="9">
    <location>
        <begin position="6"/>
        <end position="25"/>
    </location>
</feature>
<feature type="transmembrane region" description="Helical" evidence="9">
    <location>
        <begin position="67"/>
        <end position="88"/>
    </location>
</feature>
<keyword evidence="4 9" id="KW-0812">Transmembrane</keyword>
<evidence type="ECO:0000256" key="8">
    <source>
        <dbReference type="ARBA" id="ARBA00025752"/>
    </source>
</evidence>
<evidence type="ECO:0000256" key="3">
    <source>
        <dbReference type="ARBA" id="ARBA00022448"/>
    </source>
</evidence>
<evidence type="ECO:0000256" key="7">
    <source>
        <dbReference type="ARBA" id="ARBA00025100"/>
    </source>
</evidence>
<dbReference type="Pfam" id="PF03547">
    <property type="entry name" value="Mem_trans"/>
    <property type="match status" value="1"/>
</dbReference>
<keyword evidence="11" id="KW-1185">Reference proteome</keyword>
<dbReference type="PANTHER" id="PTHR31651:SF33">
    <property type="entry name" value="PROTEIN PIN-LIKES 1"/>
    <property type="match status" value="1"/>
</dbReference>
<evidence type="ECO:0000256" key="1">
    <source>
        <dbReference type="ARBA" id="ARBA00004141"/>
    </source>
</evidence>
<protein>
    <recommendedName>
        <fullName evidence="12">Auxin efflux carrier</fullName>
    </recommendedName>
</protein>
<evidence type="ECO:0000313" key="10">
    <source>
        <dbReference type="EMBL" id="GMI00856.1"/>
    </source>
</evidence>
<dbReference type="GO" id="GO:0012505">
    <property type="term" value="C:endomembrane system"/>
    <property type="evidence" value="ECO:0007669"/>
    <property type="project" value="UniProtKB-SubCell"/>
</dbReference>
<comment type="similarity">
    <text evidence="8">Belongs to the auxin efflux carrier (TC 2.A.69.2) family.</text>
</comment>
<evidence type="ECO:0000256" key="6">
    <source>
        <dbReference type="ARBA" id="ARBA00023136"/>
    </source>
</evidence>
<evidence type="ECO:0000256" key="4">
    <source>
        <dbReference type="ARBA" id="ARBA00022692"/>
    </source>
</evidence>
<gene>
    <name evidence="10" type="ORF">TrLO_g13566</name>
</gene>
<dbReference type="GO" id="GO:0016020">
    <property type="term" value="C:membrane"/>
    <property type="evidence" value="ECO:0007669"/>
    <property type="project" value="UniProtKB-SubCell"/>
</dbReference>
<feature type="transmembrane region" description="Helical" evidence="9">
    <location>
        <begin position="37"/>
        <end position="61"/>
    </location>
</feature>
<dbReference type="GO" id="GO:0055085">
    <property type="term" value="P:transmembrane transport"/>
    <property type="evidence" value="ECO:0007669"/>
    <property type="project" value="InterPro"/>
</dbReference>
<name>A0A9W7CA54_9STRA</name>
<reference evidence="11" key="1">
    <citation type="journal article" date="2023" name="Commun. Biol.">
        <title>Genome analysis of Parmales, the sister group of diatoms, reveals the evolutionary specialization of diatoms from phago-mixotrophs to photoautotrophs.</title>
        <authorList>
            <person name="Ban H."/>
            <person name="Sato S."/>
            <person name="Yoshikawa S."/>
            <person name="Yamada K."/>
            <person name="Nakamura Y."/>
            <person name="Ichinomiya M."/>
            <person name="Sato N."/>
            <person name="Blanc-Mathieu R."/>
            <person name="Endo H."/>
            <person name="Kuwata A."/>
            <person name="Ogata H."/>
        </authorList>
    </citation>
    <scope>NUCLEOTIDE SEQUENCE [LARGE SCALE GENOMIC DNA]</scope>
    <source>
        <strain evidence="11">NIES 3700</strain>
    </source>
</reference>
<keyword evidence="3" id="KW-0813">Transport</keyword>
<sequence length="399" mass="43859">MAAFNSMINVFLVSLCGFLLSLYPKRNPLLPTQGLKLLARLSISVFAPALTIYSTSAAMSWSRFQQALVLVLFSTFQNFLSLFIARMFRCLHDDPRLAKVVEVAVGTPNQLSLPIMVMLSMCKSSVVNADFENDGDICGEVAMSYLFIYAMGFYVSFWGYGYGQLASLKKPRESNNNNTAPTVKTSKLMVAAVFLKKAIFNHMLICVYFGVLIACFPFAQDILYGDSGMLRPLGDAIRTIGEPTVAVNCIIMSGSLALTFSSSRAQQNKDEDGDDIELSIISNKAGDIVNVDSPIASIPPLKSIFLHSFLRLILMPVVMISLLMLSIRAGLIPKEERLIQIIIAVEAAAPSAQMMIVSLNELQVQDMAGSLAYMYLFHYVLSIFTITGWTTLAGYLIYG</sequence>
<comment type="caution">
    <text evidence="10">The sequence shown here is derived from an EMBL/GenBank/DDBJ whole genome shotgun (WGS) entry which is preliminary data.</text>
</comment>
<evidence type="ECO:0000256" key="2">
    <source>
        <dbReference type="ARBA" id="ARBA00004308"/>
    </source>
</evidence>
<accession>A0A9W7CA54</accession>
<comment type="subcellular location">
    <subcellularLocation>
        <location evidence="2">Endomembrane system</location>
    </subcellularLocation>
    <subcellularLocation>
        <location evidence="1">Membrane</location>
        <topology evidence="1">Multi-pass membrane protein</topology>
    </subcellularLocation>
</comment>
<evidence type="ECO:0000256" key="9">
    <source>
        <dbReference type="SAM" id="Phobius"/>
    </source>
</evidence>
<dbReference type="OrthoDB" id="191139at2759"/>